<dbReference type="Pfam" id="PF07524">
    <property type="entry name" value="Bromo_TP"/>
    <property type="match status" value="1"/>
</dbReference>
<dbReference type="InterPro" id="IPR006565">
    <property type="entry name" value="BTP"/>
</dbReference>
<feature type="region of interest" description="Disordered" evidence="5">
    <location>
        <begin position="389"/>
        <end position="410"/>
    </location>
</feature>
<keyword evidence="3" id="KW-0804">Transcription</keyword>
<feature type="region of interest" description="Disordered" evidence="5">
    <location>
        <begin position="447"/>
        <end position="503"/>
    </location>
</feature>
<feature type="compositionally biased region" description="Pro residues" evidence="5">
    <location>
        <begin position="228"/>
        <end position="248"/>
    </location>
</feature>
<evidence type="ECO:0000256" key="5">
    <source>
        <dbReference type="SAM" id="MobiDB-lite"/>
    </source>
</evidence>
<feature type="compositionally biased region" description="Acidic residues" evidence="5">
    <location>
        <begin position="134"/>
        <end position="150"/>
    </location>
</feature>
<dbReference type="OrthoDB" id="436852at2759"/>
<protein>
    <recommendedName>
        <fullName evidence="6">Bromodomain associated domain-containing protein</fullName>
    </recommendedName>
</protein>
<dbReference type="EMBL" id="BPQB01000052">
    <property type="protein sequence ID" value="GJE95812.1"/>
    <property type="molecule type" value="Genomic_DNA"/>
</dbReference>
<feature type="domain" description="Bromodomain associated" evidence="6">
    <location>
        <begin position="2"/>
        <end position="78"/>
    </location>
</feature>
<keyword evidence="4" id="KW-0539">Nucleus</keyword>
<evidence type="ECO:0000259" key="6">
    <source>
        <dbReference type="SMART" id="SM00576"/>
    </source>
</evidence>
<dbReference type="CDD" id="cd00076">
    <property type="entry name" value="HFD_SF"/>
    <property type="match status" value="1"/>
</dbReference>
<comment type="subcellular location">
    <subcellularLocation>
        <location evidence="1">Nucleus</location>
    </subcellularLocation>
</comment>
<reference evidence="7 8" key="1">
    <citation type="submission" date="2021-08" db="EMBL/GenBank/DDBJ databases">
        <title>Draft Genome Sequence of Phanerochaete sordida strain YK-624.</title>
        <authorList>
            <person name="Mori T."/>
            <person name="Dohra H."/>
            <person name="Suzuki T."/>
            <person name="Kawagishi H."/>
            <person name="Hirai H."/>
        </authorList>
    </citation>
    <scope>NUCLEOTIDE SEQUENCE [LARGE SCALE GENOMIC DNA]</scope>
    <source>
        <strain evidence="7 8">YK-624</strain>
    </source>
</reference>
<evidence type="ECO:0000256" key="2">
    <source>
        <dbReference type="ARBA" id="ARBA00023015"/>
    </source>
</evidence>
<proteinExistence type="predicted"/>
<dbReference type="AlphaFoldDB" id="A0A9P3GHP9"/>
<evidence type="ECO:0000256" key="1">
    <source>
        <dbReference type="ARBA" id="ARBA00004123"/>
    </source>
</evidence>
<gene>
    <name evidence="7" type="ORF">PsYK624_120020</name>
</gene>
<evidence type="ECO:0000313" key="7">
    <source>
        <dbReference type="EMBL" id="GJE95812.1"/>
    </source>
</evidence>
<keyword evidence="2" id="KW-0805">Transcription regulation</keyword>
<sequence length="549" mass="59642">MDAGARKLLETATVETLHAHHFSKASTQATNVLTDLLSRYLQVLASTCVKYAEHAGRLRLTARDAACALDELGVGVEELNEYCATEGKELARYAVHTARRLEDLSEFRAALSIGLREDRDDAMHLVYMPIPEDMPTDEEVSEEDESESEAEVPPASSSPLSSQHMNVDVPIPEGEAAHVLEEQKNGRISSPRPLTPTLPLSPISNPSTPPRKRPRTSGWSPPAHIPDFLPPFPSHTPQRTPSPPPLSLPPAMSSMPMKPERPITPPPDVAFSTADYKNAIPYSMSVIASQPTTSLPARPISPASPPPPQHALPDLQQSLYSAYHYALTHPPPKELGPTNPARYKVAVALIEESQKNPRWEPAPSLYGISSTNAPRVSSIGPWYPIALDDKSGGKGKDAEEPGRFPPAQPRPIMYSERVAPLVSQQGSRIPALAQKVLPTNVLRRTTRLAPPPPLVQDGRRLTYGPGVSAPWNSGPAPPAQGAPNGVKDAKKEKGDAPPPKVVPDAKLYATWNWEQKTFRDAVRRPRVGSVSLSGTIGNGRRRSESHVER</sequence>
<name>A0A9P3GHP9_9APHY</name>
<evidence type="ECO:0000256" key="3">
    <source>
        <dbReference type="ARBA" id="ARBA00023163"/>
    </source>
</evidence>
<comment type="caution">
    <text evidence="7">The sequence shown here is derived from an EMBL/GenBank/DDBJ whole genome shotgun (WGS) entry which is preliminary data.</text>
</comment>
<dbReference type="SUPFAM" id="SSF47113">
    <property type="entry name" value="Histone-fold"/>
    <property type="match status" value="1"/>
</dbReference>
<feature type="region of interest" description="Disordered" evidence="5">
    <location>
        <begin position="130"/>
        <end position="167"/>
    </location>
</feature>
<keyword evidence="8" id="KW-1185">Reference proteome</keyword>
<feature type="compositionally biased region" description="Low complexity" evidence="5">
    <location>
        <begin position="151"/>
        <end position="162"/>
    </location>
</feature>
<dbReference type="GO" id="GO:0005634">
    <property type="term" value="C:nucleus"/>
    <property type="evidence" value="ECO:0007669"/>
    <property type="project" value="UniProtKB-SubCell"/>
</dbReference>
<feature type="region of interest" description="Disordered" evidence="5">
    <location>
        <begin position="183"/>
        <end position="262"/>
    </location>
</feature>
<dbReference type="GO" id="GO:0046982">
    <property type="term" value="F:protein heterodimerization activity"/>
    <property type="evidence" value="ECO:0007669"/>
    <property type="project" value="InterPro"/>
</dbReference>
<dbReference type="Proteomes" id="UP000703269">
    <property type="component" value="Unassembled WGS sequence"/>
</dbReference>
<accession>A0A9P3GHP9</accession>
<feature type="compositionally biased region" description="Low complexity" evidence="5">
    <location>
        <begin position="189"/>
        <end position="206"/>
    </location>
</feature>
<evidence type="ECO:0000313" key="8">
    <source>
        <dbReference type="Proteomes" id="UP000703269"/>
    </source>
</evidence>
<dbReference type="InterPro" id="IPR009072">
    <property type="entry name" value="Histone-fold"/>
</dbReference>
<dbReference type="Gene3D" id="1.10.20.10">
    <property type="entry name" value="Histone, subunit A"/>
    <property type="match status" value="1"/>
</dbReference>
<feature type="compositionally biased region" description="Basic and acidic residues" evidence="5">
    <location>
        <begin position="389"/>
        <end position="402"/>
    </location>
</feature>
<feature type="region of interest" description="Disordered" evidence="5">
    <location>
        <begin position="519"/>
        <end position="549"/>
    </location>
</feature>
<evidence type="ECO:0000256" key="4">
    <source>
        <dbReference type="ARBA" id="ARBA00023242"/>
    </source>
</evidence>
<dbReference type="SMART" id="SM00576">
    <property type="entry name" value="BTP"/>
    <property type="match status" value="1"/>
</dbReference>
<organism evidence="7 8">
    <name type="scientific">Phanerochaete sordida</name>
    <dbReference type="NCBI Taxonomy" id="48140"/>
    <lineage>
        <taxon>Eukaryota</taxon>
        <taxon>Fungi</taxon>
        <taxon>Dikarya</taxon>
        <taxon>Basidiomycota</taxon>
        <taxon>Agaricomycotina</taxon>
        <taxon>Agaricomycetes</taxon>
        <taxon>Polyporales</taxon>
        <taxon>Phanerochaetaceae</taxon>
        <taxon>Phanerochaete</taxon>
    </lineage>
</organism>